<evidence type="ECO:0000259" key="5">
    <source>
        <dbReference type="PROSITE" id="PS50076"/>
    </source>
</evidence>
<dbReference type="InterPro" id="IPR051964">
    <property type="entry name" value="Chaperone_stress_response"/>
</dbReference>
<evidence type="ECO:0000313" key="7">
    <source>
        <dbReference type="RefSeq" id="XP_014661423.1"/>
    </source>
</evidence>
<dbReference type="SMART" id="SM00271">
    <property type="entry name" value="DnaJ"/>
    <property type="match status" value="1"/>
</dbReference>
<feature type="compositionally biased region" description="Polar residues" evidence="4">
    <location>
        <begin position="519"/>
        <end position="533"/>
    </location>
</feature>
<dbReference type="Pfam" id="PF12171">
    <property type="entry name" value="zf-C2H2_jaz"/>
    <property type="match status" value="1"/>
</dbReference>
<accession>A0ABM1DNA2</accession>
<keyword evidence="1" id="KW-0479">Metal-binding</keyword>
<proteinExistence type="predicted"/>
<dbReference type="SUPFAM" id="SSF57667">
    <property type="entry name" value="beta-beta-alpha zinc fingers"/>
    <property type="match status" value="1"/>
</dbReference>
<dbReference type="Pfam" id="PF00226">
    <property type="entry name" value="DnaJ"/>
    <property type="match status" value="1"/>
</dbReference>
<evidence type="ECO:0000256" key="3">
    <source>
        <dbReference type="ARBA" id="ARBA00022833"/>
    </source>
</evidence>
<dbReference type="PROSITE" id="PS00636">
    <property type="entry name" value="DNAJ_1"/>
    <property type="match status" value="1"/>
</dbReference>
<dbReference type="Gene3D" id="3.30.160.60">
    <property type="entry name" value="Classic Zinc Finger"/>
    <property type="match status" value="1"/>
</dbReference>
<dbReference type="Gene3D" id="1.10.287.110">
    <property type="entry name" value="DnaJ domain"/>
    <property type="match status" value="1"/>
</dbReference>
<dbReference type="Pfam" id="PF21884">
    <property type="entry name" value="ZUO1-like_ZHD"/>
    <property type="match status" value="1"/>
</dbReference>
<evidence type="ECO:0000313" key="6">
    <source>
        <dbReference type="Proteomes" id="UP000695022"/>
    </source>
</evidence>
<dbReference type="InterPro" id="IPR013087">
    <property type="entry name" value="Znf_C2H2_type"/>
</dbReference>
<feature type="region of interest" description="Disordered" evidence="4">
    <location>
        <begin position="438"/>
        <end position="554"/>
    </location>
</feature>
<dbReference type="PRINTS" id="PR00625">
    <property type="entry name" value="JDOMAIN"/>
</dbReference>
<protein>
    <submittedName>
        <fullName evidence="7">DnaJ homolog subfamily C member 21-like</fullName>
    </submittedName>
</protein>
<dbReference type="InterPro" id="IPR022755">
    <property type="entry name" value="Znf_C2H2_jaz"/>
</dbReference>
<dbReference type="InterPro" id="IPR003604">
    <property type="entry name" value="Matrin/U1-like-C_Znf_C2H2"/>
</dbReference>
<organism evidence="6 7">
    <name type="scientific">Priapulus caudatus</name>
    <name type="common">Priapulid worm</name>
    <dbReference type="NCBI Taxonomy" id="37621"/>
    <lineage>
        <taxon>Eukaryota</taxon>
        <taxon>Metazoa</taxon>
        <taxon>Ecdysozoa</taxon>
        <taxon>Scalidophora</taxon>
        <taxon>Priapulida</taxon>
        <taxon>Priapulimorpha</taxon>
        <taxon>Priapulimorphida</taxon>
        <taxon>Priapulidae</taxon>
        <taxon>Priapulus</taxon>
    </lineage>
</organism>
<dbReference type="InterPro" id="IPR036869">
    <property type="entry name" value="J_dom_sf"/>
</dbReference>
<dbReference type="InterPro" id="IPR001623">
    <property type="entry name" value="DnaJ_domain"/>
</dbReference>
<feature type="compositionally biased region" description="Acidic residues" evidence="4">
    <location>
        <begin position="365"/>
        <end position="400"/>
    </location>
</feature>
<dbReference type="PANTHER" id="PTHR44029:SF1">
    <property type="entry name" value="DNAJ HOMOLOG SUBFAMILY C MEMBER 21"/>
    <property type="match status" value="1"/>
</dbReference>
<dbReference type="PROSITE" id="PS50076">
    <property type="entry name" value="DNAJ_2"/>
    <property type="match status" value="1"/>
</dbReference>
<dbReference type="SMART" id="SM00451">
    <property type="entry name" value="ZnF_U1"/>
    <property type="match status" value="1"/>
</dbReference>
<feature type="compositionally biased region" description="Basic and acidic residues" evidence="4">
    <location>
        <begin position="578"/>
        <end position="589"/>
    </location>
</feature>
<dbReference type="SUPFAM" id="SSF46565">
    <property type="entry name" value="Chaperone J-domain"/>
    <property type="match status" value="1"/>
</dbReference>
<dbReference type="InterPro" id="IPR054076">
    <property type="entry name" value="ZUO1-like_ZHD"/>
</dbReference>
<sequence length="600" mass="69705">MKCYYEVLGVERDASAQDIKKSYRKLALQWHPDKNPEDVEECNIQFNLIQQAYETLYDPQERAWYDRHREAILKGGLANYKDESLDLSQYFTSSCFRGYGDDEQGFYAIYRTVFETLAAEDEPFLKGEKEGTTLPGFGFSHSSYDDVVHVFYAYWQSYFTAKTYVWLEKYDIREAPNRRILRLMEKDNKKLRDSAKKERNEAVRALVTYVRKRDKRVQAYRKMLEEKAAAHKKSVEERRVKERRERLAQMQDFEEADWSSMAAVETSLREIEAELNREFGGGLSESDDAGQEDDEEGLDEEDEEEEEEEDDNSLFCVACNKAFQSDKAFANHEKSKKHREKVARLKAEMEAEDEELAETQAEGQNIDDVETQMEDLDKDDELQNLDEDEELEDDDIEDDENSIEILQKKRAKKKQKNVNVVLDPDDLVEDEEVARAFGNDMQIIEDDTQKKRRSKKQKKKSRQRQKQMEESEKLVECDSENVEKEGHQIDVATNAVGGNGEGNREATATQVLVTDKDVTSSAFGERNNGTESSQKSDRAKHKIAEPSPNSEMEDKDRWCYVCKNNFSTRNKLFAHIKESGHAQLKDASRQTKKSKKKGKR</sequence>
<dbReference type="InterPro" id="IPR018253">
    <property type="entry name" value="DnaJ_domain_CS"/>
</dbReference>
<evidence type="ECO:0000256" key="4">
    <source>
        <dbReference type="SAM" id="MobiDB-lite"/>
    </source>
</evidence>
<dbReference type="PANTHER" id="PTHR44029">
    <property type="entry name" value="DNAJ HOMOLOG SUBFAMILY C MEMBER 21"/>
    <property type="match status" value="1"/>
</dbReference>
<dbReference type="InterPro" id="IPR036236">
    <property type="entry name" value="Znf_C2H2_sf"/>
</dbReference>
<evidence type="ECO:0000256" key="1">
    <source>
        <dbReference type="ARBA" id="ARBA00022723"/>
    </source>
</evidence>
<keyword evidence="2" id="KW-0863">Zinc-finger</keyword>
<feature type="region of interest" description="Disordered" evidence="4">
    <location>
        <begin position="279"/>
        <end position="400"/>
    </location>
</feature>
<feature type="region of interest" description="Disordered" evidence="4">
    <location>
        <begin position="578"/>
        <end position="600"/>
    </location>
</feature>
<feature type="compositionally biased region" description="Acidic residues" evidence="4">
    <location>
        <begin position="285"/>
        <end position="312"/>
    </location>
</feature>
<name>A0ABM1DNA2_PRICU</name>
<keyword evidence="3" id="KW-0862">Zinc</keyword>
<dbReference type="GeneID" id="106804664"/>
<feature type="compositionally biased region" description="Basic residues" evidence="4">
    <location>
        <begin position="450"/>
        <end position="465"/>
    </location>
</feature>
<feature type="domain" description="J" evidence="5">
    <location>
        <begin position="3"/>
        <end position="69"/>
    </location>
</feature>
<feature type="compositionally biased region" description="Basic and acidic residues" evidence="4">
    <location>
        <begin position="466"/>
        <end position="488"/>
    </location>
</feature>
<keyword evidence="6" id="KW-1185">Reference proteome</keyword>
<dbReference type="RefSeq" id="XP_014661423.1">
    <property type="nucleotide sequence ID" value="XM_014805937.1"/>
</dbReference>
<dbReference type="PROSITE" id="PS00028">
    <property type="entry name" value="ZINC_FINGER_C2H2_1"/>
    <property type="match status" value="2"/>
</dbReference>
<evidence type="ECO:0000256" key="2">
    <source>
        <dbReference type="ARBA" id="ARBA00022771"/>
    </source>
</evidence>
<dbReference type="CDD" id="cd06257">
    <property type="entry name" value="DnaJ"/>
    <property type="match status" value="1"/>
</dbReference>
<dbReference type="Proteomes" id="UP000695022">
    <property type="component" value="Unplaced"/>
</dbReference>
<feature type="compositionally biased region" description="Basic residues" evidence="4">
    <location>
        <begin position="590"/>
        <end position="600"/>
    </location>
</feature>
<gene>
    <name evidence="7" type="primary">LOC106804664</name>
</gene>
<reference evidence="7" key="1">
    <citation type="submission" date="2025-08" db="UniProtKB">
        <authorList>
            <consortium name="RefSeq"/>
        </authorList>
    </citation>
    <scope>IDENTIFICATION</scope>
</reference>